<protein>
    <recommendedName>
        <fullName evidence="4">Ribosomal protein</fullName>
    </recommendedName>
</protein>
<feature type="compositionally biased region" description="Basic residues" evidence="1">
    <location>
        <begin position="23"/>
        <end position="33"/>
    </location>
</feature>
<feature type="region of interest" description="Disordered" evidence="1">
    <location>
        <begin position="1"/>
        <end position="37"/>
    </location>
</feature>
<dbReference type="EMBL" id="JAMWBK010000011">
    <property type="protein sequence ID" value="KAJ8901509.1"/>
    <property type="molecule type" value="Genomic_DNA"/>
</dbReference>
<dbReference type="InterPro" id="IPR050257">
    <property type="entry name" value="eL8/uL1-like"/>
</dbReference>
<sequence length="283" mass="31577">MKKLKVKSVEAERTEMSGDGDVRKKKKKSKTGVKKVTSEVLDRPQTFNAARALLKHVKRKETSVDEYVSLVVAVRSVRKSKKTKPQRIPLTSPLYKSESAEVCFIVKDPQRTVKDYLIENGSCGVTKVLGVSKLKARYKTFESKRQLCDSYDLFLADDRVLPLLPKLLGKHFFRSKKIPSSVDMRRDLKTQLETAVSSTYIHLGTGNVFAVKVGLVNFKAKQLTDNILSAVDRIVELCPGGFANVQSIHLKSAMSVALPLYNSLPKGFRQKGGSEEGEADQEE</sequence>
<comment type="caution">
    <text evidence="2">The sequence shown here is derived from an EMBL/GenBank/DDBJ whole genome shotgun (WGS) entry which is preliminary data.</text>
</comment>
<dbReference type="PANTHER" id="PTHR23105">
    <property type="entry name" value="RIBOSOMAL PROTEIN L7AE FAMILY MEMBER"/>
    <property type="match status" value="1"/>
</dbReference>
<evidence type="ECO:0008006" key="4">
    <source>
        <dbReference type="Google" id="ProtNLM"/>
    </source>
</evidence>
<dbReference type="Pfam" id="PF00687">
    <property type="entry name" value="Ribosomal_L1"/>
    <property type="match status" value="1"/>
</dbReference>
<proteinExistence type="predicted"/>
<name>A0AAV8UHQ1_9RHOD</name>
<organism evidence="2 3">
    <name type="scientific">Rhodosorus marinus</name>
    <dbReference type="NCBI Taxonomy" id="101924"/>
    <lineage>
        <taxon>Eukaryota</taxon>
        <taxon>Rhodophyta</taxon>
        <taxon>Stylonematophyceae</taxon>
        <taxon>Stylonematales</taxon>
        <taxon>Stylonemataceae</taxon>
        <taxon>Rhodosorus</taxon>
    </lineage>
</organism>
<dbReference type="InterPro" id="IPR028364">
    <property type="entry name" value="Ribosomal_uL1/biogenesis"/>
</dbReference>
<evidence type="ECO:0000313" key="3">
    <source>
        <dbReference type="Proteomes" id="UP001157974"/>
    </source>
</evidence>
<dbReference type="InterPro" id="IPR023674">
    <property type="entry name" value="Ribosomal_uL1-like"/>
</dbReference>
<accession>A0AAV8UHQ1</accession>
<dbReference type="Gene3D" id="3.30.190.20">
    <property type="match status" value="1"/>
</dbReference>
<dbReference type="CDD" id="cd00403">
    <property type="entry name" value="Ribosomal_L1"/>
    <property type="match status" value="1"/>
</dbReference>
<dbReference type="Proteomes" id="UP001157974">
    <property type="component" value="Unassembled WGS sequence"/>
</dbReference>
<gene>
    <name evidence="2" type="ORF">NDN08_007353</name>
</gene>
<dbReference type="Gene3D" id="3.40.50.790">
    <property type="match status" value="1"/>
</dbReference>
<dbReference type="GO" id="GO:0003723">
    <property type="term" value="F:RNA binding"/>
    <property type="evidence" value="ECO:0007669"/>
    <property type="project" value="InterPro"/>
</dbReference>
<keyword evidence="3" id="KW-1185">Reference proteome</keyword>
<feature type="compositionally biased region" description="Basic and acidic residues" evidence="1">
    <location>
        <begin position="7"/>
        <end position="22"/>
    </location>
</feature>
<evidence type="ECO:0000313" key="2">
    <source>
        <dbReference type="EMBL" id="KAJ8901509.1"/>
    </source>
</evidence>
<reference evidence="2 3" key="1">
    <citation type="journal article" date="2023" name="Nat. Commun.">
        <title>Origin of minicircular mitochondrial genomes in red algae.</title>
        <authorList>
            <person name="Lee Y."/>
            <person name="Cho C.H."/>
            <person name="Lee Y.M."/>
            <person name="Park S.I."/>
            <person name="Yang J.H."/>
            <person name="West J.A."/>
            <person name="Bhattacharya D."/>
            <person name="Yoon H.S."/>
        </authorList>
    </citation>
    <scope>NUCLEOTIDE SEQUENCE [LARGE SCALE GENOMIC DNA]</scope>
    <source>
        <strain evidence="2 3">CCMP1338</strain>
        <tissue evidence="2">Whole cell</tissue>
    </source>
</reference>
<dbReference type="AlphaFoldDB" id="A0AAV8UHQ1"/>
<evidence type="ECO:0000256" key="1">
    <source>
        <dbReference type="SAM" id="MobiDB-lite"/>
    </source>
</evidence>
<dbReference type="SUPFAM" id="SSF56808">
    <property type="entry name" value="Ribosomal protein L1"/>
    <property type="match status" value="1"/>
</dbReference>
<dbReference type="InterPro" id="IPR016095">
    <property type="entry name" value="Ribosomal_uL1_3-a/b-sand"/>
</dbReference>